<dbReference type="Gene3D" id="4.10.240.10">
    <property type="entry name" value="Zn(2)-C6 fungal-type DNA-binding domain"/>
    <property type="match status" value="1"/>
</dbReference>
<feature type="compositionally biased region" description="Acidic residues" evidence="2">
    <location>
        <begin position="105"/>
        <end position="115"/>
    </location>
</feature>
<accession>A0A9P6KJZ6</accession>
<dbReference type="Proteomes" id="UP000756921">
    <property type="component" value="Unassembled WGS sequence"/>
</dbReference>
<dbReference type="GO" id="GO:0008270">
    <property type="term" value="F:zinc ion binding"/>
    <property type="evidence" value="ECO:0007669"/>
    <property type="project" value="InterPro"/>
</dbReference>
<feature type="region of interest" description="Disordered" evidence="2">
    <location>
        <begin position="103"/>
        <end position="122"/>
    </location>
</feature>
<comment type="caution">
    <text evidence="4">The sequence shown here is derived from an EMBL/GenBank/DDBJ whole genome shotgun (WGS) entry which is preliminary data.</text>
</comment>
<dbReference type="PROSITE" id="PS50048">
    <property type="entry name" value="ZN2_CY6_FUNGAL_2"/>
    <property type="match status" value="1"/>
</dbReference>
<dbReference type="GO" id="GO:0000981">
    <property type="term" value="F:DNA-binding transcription factor activity, RNA polymerase II-specific"/>
    <property type="evidence" value="ECO:0007669"/>
    <property type="project" value="InterPro"/>
</dbReference>
<evidence type="ECO:0000256" key="2">
    <source>
        <dbReference type="SAM" id="MobiDB-lite"/>
    </source>
</evidence>
<dbReference type="SUPFAM" id="SSF57701">
    <property type="entry name" value="Zn2/Cys6 DNA-binding domain"/>
    <property type="match status" value="1"/>
</dbReference>
<evidence type="ECO:0000313" key="5">
    <source>
        <dbReference type="Proteomes" id="UP000756921"/>
    </source>
</evidence>
<dbReference type="PANTHER" id="PTHR37534:SF46">
    <property type="entry name" value="ZN(II)2CYS6 TRANSCRIPTION FACTOR (EUROFUNG)"/>
    <property type="match status" value="1"/>
</dbReference>
<sequence length="567" mass="62629">MSGTKPTGAKRDKYSRLICVGCRDRRIRCELPNDVDIPKPGEFRTIQTPCYRCRRLGIPCVIRQTILGRPSPKNRSSTSAVWQRTETEPRNVISPVFIDVSPEASEPDDVQEEENPPNSSVVPLTKRWSTEISQLDQLHPTRWYGGPLLIRTPQSPETAFTIRAIDTLRYEGVEREWFRHLPAYAGHSSALDLSIKALVAACAYKRGTPRITPGDCYQALALTLSAVNTSIVKSHGEPDDAMLASTALLARFDGEVQKDYIPTRLHVEGLATILSARPSKYQITPIARDILDFHAGESAVMACIQGTASPFENVDQAYFANDKTGCSEGDRTQLKALANKMFIGLPRLVGLVRSLRIRPFLKTNLHTDALRPLGSLLELQDSQAEERLLQDAKACPSSQAVAASPLGLSLHFDSYKDFEALAYYWQSRLSILRLELHLHQLSVSSSAHAGITEEPRNLVGPRSDKTLQLAKNILMCAEYASALCLNKHIRLFAHALVVVWGVTMDVPGALGHDQDGEGSGFLADWLLRSANGHRHENLHLTAEDMNIAADIFVGGPPKGKFAERFGL</sequence>
<feature type="domain" description="Zn(2)-C6 fungal-type" evidence="3">
    <location>
        <begin position="18"/>
        <end position="62"/>
    </location>
</feature>
<keyword evidence="5" id="KW-1185">Reference proteome</keyword>
<dbReference type="AlphaFoldDB" id="A0A9P6KJZ6"/>
<dbReference type="PANTHER" id="PTHR37534">
    <property type="entry name" value="TRANSCRIPTIONAL ACTIVATOR PROTEIN UGA3"/>
    <property type="match status" value="1"/>
</dbReference>
<organism evidence="4 5">
    <name type="scientific">Paraphaeosphaeria minitans</name>
    <dbReference type="NCBI Taxonomy" id="565426"/>
    <lineage>
        <taxon>Eukaryota</taxon>
        <taxon>Fungi</taxon>
        <taxon>Dikarya</taxon>
        <taxon>Ascomycota</taxon>
        <taxon>Pezizomycotina</taxon>
        <taxon>Dothideomycetes</taxon>
        <taxon>Pleosporomycetidae</taxon>
        <taxon>Pleosporales</taxon>
        <taxon>Massarineae</taxon>
        <taxon>Didymosphaeriaceae</taxon>
        <taxon>Paraphaeosphaeria</taxon>
    </lineage>
</organism>
<feature type="region of interest" description="Disordered" evidence="2">
    <location>
        <begin position="68"/>
        <end position="87"/>
    </location>
</feature>
<evidence type="ECO:0000259" key="3">
    <source>
        <dbReference type="PROSITE" id="PS50048"/>
    </source>
</evidence>
<evidence type="ECO:0000256" key="1">
    <source>
        <dbReference type="ARBA" id="ARBA00023242"/>
    </source>
</evidence>
<feature type="compositionally biased region" description="Polar residues" evidence="2">
    <location>
        <begin position="73"/>
        <end position="84"/>
    </location>
</feature>
<dbReference type="CDD" id="cd00067">
    <property type="entry name" value="GAL4"/>
    <property type="match status" value="1"/>
</dbReference>
<reference evidence="4" key="1">
    <citation type="journal article" date="2020" name="Mol. Plant Microbe Interact.">
        <title>Genome Sequence of the Biocontrol Agent Coniothyrium minitans strain Conio (IMI 134523).</title>
        <authorList>
            <person name="Patel D."/>
            <person name="Shittu T.A."/>
            <person name="Baroncelli R."/>
            <person name="Muthumeenakshi S."/>
            <person name="Osborne T.H."/>
            <person name="Janganan T.K."/>
            <person name="Sreenivasaprasad S."/>
        </authorList>
    </citation>
    <scope>NUCLEOTIDE SEQUENCE</scope>
    <source>
        <strain evidence="4">Conio</strain>
    </source>
</reference>
<dbReference type="OrthoDB" id="3627830at2759"/>
<gene>
    <name evidence="4" type="ORF">PMIN01_12761</name>
</gene>
<evidence type="ECO:0000313" key="4">
    <source>
        <dbReference type="EMBL" id="KAF9729071.1"/>
    </source>
</evidence>
<dbReference type="InterPro" id="IPR001138">
    <property type="entry name" value="Zn2Cys6_DnaBD"/>
</dbReference>
<dbReference type="EMBL" id="WJXW01000017">
    <property type="protein sequence ID" value="KAF9729071.1"/>
    <property type="molecule type" value="Genomic_DNA"/>
</dbReference>
<proteinExistence type="predicted"/>
<name>A0A9P6KJZ6_9PLEO</name>
<keyword evidence="1" id="KW-0539">Nucleus</keyword>
<dbReference type="InterPro" id="IPR036864">
    <property type="entry name" value="Zn2-C6_fun-type_DNA-bd_sf"/>
</dbReference>
<protein>
    <recommendedName>
        <fullName evidence="3">Zn(2)-C6 fungal-type domain-containing protein</fullName>
    </recommendedName>
</protein>